<dbReference type="GeneID" id="9941526"/>
<evidence type="ECO:0000256" key="1">
    <source>
        <dbReference type="SAM" id="SignalP"/>
    </source>
</evidence>
<dbReference type="RefSeq" id="XP_003139708.1">
    <property type="nucleotide sequence ID" value="XM_003139660.1"/>
</dbReference>
<reference evidence="2" key="1">
    <citation type="submission" date="2012-04" db="EMBL/GenBank/DDBJ databases">
        <title>The Genome Sequence of Loa loa.</title>
        <authorList>
            <consortium name="The Broad Institute Genome Sequencing Platform"/>
            <consortium name="Broad Institute Genome Sequencing Center for Infectious Disease"/>
            <person name="Nutman T.B."/>
            <person name="Fink D.L."/>
            <person name="Russ C."/>
            <person name="Young S."/>
            <person name="Zeng Q."/>
            <person name="Gargeya S."/>
            <person name="Alvarado L."/>
            <person name="Berlin A."/>
            <person name="Chapman S.B."/>
            <person name="Chen Z."/>
            <person name="Freedman E."/>
            <person name="Gellesch M."/>
            <person name="Goldberg J."/>
            <person name="Griggs A."/>
            <person name="Gujja S."/>
            <person name="Heilman E.R."/>
            <person name="Heiman D."/>
            <person name="Howarth C."/>
            <person name="Mehta T."/>
            <person name="Neiman D."/>
            <person name="Pearson M."/>
            <person name="Roberts A."/>
            <person name="Saif S."/>
            <person name="Shea T."/>
            <person name="Shenoy N."/>
            <person name="Sisk P."/>
            <person name="Stolte C."/>
            <person name="Sykes S."/>
            <person name="White J."/>
            <person name="Yandava C."/>
            <person name="Haas B."/>
            <person name="Henn M.R."/>
            <person name="Nusbaum C."/>
            <person name="Birren B."/>
        </authorList>
    </citation>
    <scope>NUCLEOTIDE SEQUENCE [LARGE SCALE GENOMIC DNA]</scope>
</reference>
<dbReference type="CTD" id="9941526"/>
<dbReference type="InParanoid" id="A0A1S0U323"/>
<dbReference type="KEGG" id="loa:LOAG_04123"/>
<dbReference type="EMBL" id="JH712098">
    <property type="protein sequence ID" value="EFO24359.1"/>
    <property type="molecule type" value="Genomic_DNA"/>
</dbReference>
<gene>
    <name evidence="2" type="ORF">LOAG_04123</name>
</gene>
<protein>
    <submittedName>
        <fullName evidence="2">Uncharacterized protein</fullName>
    </submittedName>
</protein>
<sequence length="542" mass="63158">MLINDHTRILLQLLSLLFPICSNRCNFYTAGIPQRANEPWSVILCKFADTARYEPQTREWYQKWMIGSSSDSVAQYFINVSNGIYTITDTKVFGWMTLPWTVKQVRLMTLMDKTLWNKEKSSSPFFVKAKQLCVKLATRRTKLNKKKITILNMEHGAMYGNEDGVLITPRLSFNSVLTHEMVHSFHIGHSYSDRKIVIFPFAHMGEYDDHYDLMSTANAWMYMSRYGLSGPGLNGPHLDYLGWLPSNRILYFGRDGRSSSTIRLSSLSVPHARSNDWLLVMVPFDKNDPANVFTLEFRTPVNYDSGIRQEAVVIHKINRKGTNYYSTIVTHSKDYDEMMAGTEWVHFLEQYSPKTYPVIKIRVERIDRQRQIAVLQINSTFNPVKNCFSNEILHRSTEIQKHLISSIGEMSYSHTPNETYTEEESAKILRHEQNGFFKNLVTFGMNACLDGYVWRMIDPYDYVCVTKNRQQQIQKQRKIRNRRGICREPLMLRKAFPNDIACVTQEEFMITQKENAESHKNMKYHSFFNGEEPLYLNPDGCC</sequence>
<evidence type="ECO:0000313" key="2">
    <source>
        <dbReference type="EMBL" id="EFO24359.1"/>
    </source>
</evidence>
<feature type="signal peptide" evidence="1">
    <location>
        <begin position="1"/>
        <end position="25"/>
    </location>
</feature>
<dbReference type="OMA" id="ILCKFAD"/>
<feature type="chain" id="PRO_5010181734" evidence="1">
    <location>
        <begin position="26"/>
        <end position="542"/>
    </location>
</feature>
<accession>A0A1S0U323</accession>
<proteinExistence type="predicted"/>
<name>A0A1S0U323_LOALO</name>
<organism evidence="2">
    <name type="scientific">Loa loa</name>
    <name type="common">Eye worm</name>
    <name type="synonym">Filaria loa</name>
    <dbReference type="NCBI Taxonomy" id="7209"/>
    <lineage>
        <taxon>Eukaryota</taxon>
        <taxon>Metazoa</taxon>
        <taxon>Ecdysozoa</taxon>
        <taxon>Nematoda</taxon>
        <taxon>Chromadorea</taxon>
        <taxon>Rhabditida</taxon>
        <taxon>Spirurina</taxon>
        <taxon>Spiruromorpha</taxon>
        <taxon>Filarioidea</taxon>
        <taxon>Onchocercidae</taxon>
        <taxon>Loa</taxon>
    </lineage>
</organism>
<dbReference type="OrthoDB" id="5843947at2759"/>
<dbReference type="AlphaFoldDB" id="A0A1S0U323"/>
<keyword evidence="1" id="KW-0732">Signal</keyword>